<dbReference type="EMBL" id="SWVK01000006">
    <property type="protein sequence ID" value="NFN34583.1"/>
    <property type="molecule type" value="Genomic_DNA"/>
</dbReference>
<dbReference type="NCBIfam" id="TIGR00762">
    <property type="entry name" value="DegV"/>
    <property type="match status" value="1"/>
</dbReference>
<evidence type="ECO:0000313" key="5">
    <source>
        <dbReference type="EMBL" id="NFV27122.1"/>
    </source>
</evidence>
<dbReference type="AlphaFoldDB" id="A0A0C2NSQ0"/>
<sequence length="283" mass="31289">MAVKVVTDSTSYIPQGLLEEYDISIASLNVILNGKSYKEVDLNNKEFYEEMEKCNEIPTSSQPSIDELFKIFKEKVVNGHDVVGIFLSSKMSGTYSSSHLVREMILEEYPDAKIELIDSTTNCMQMGYQVLEAAKNAKLGKGIKEVVKSAIQVKENSKFLFVPDTLKYLKKGGRIGGASALFGTILQIKPILTVENGETTVFNKVRTKKKAVDTIVNEVIKNVKEKGLGEVIVHHINCEDEGLELAKRLEEKLDIPVTIQYIGPIIGLHVGPGSIGIAYYTKG</sequence>
<organism evidence="3 8">
    <name type="scientific">Clostridium botulinum</name>
    <dbReference type="NCBI Taxonomy" id="1491"/>
    <lineage>
        <taxon>Bacteria</taxon>
        <taxon>Bacillati</taxon>
        <taxon>Bacillota</taxon>
        <taxon>Clostridia</taxon>
        <taxon>Eubacteriales</taxon>
        <taxon>Clostridiaceae</taxon>
        <taxon>Clostridium</taxon>
    </lineage>
</organism>
<name>A0A0C2NSQ0_CLOBO</name>
<dbReference type="RefSeq" id="WP_003374622.1">
    <property type="nucleotide sequence ID" value="NZ_CP010520.1"/>
</dbReference>
<reference evidence="2 6" key="1">
    <citation type="submission" date="2019-02" db="EMBL/GenBank/DDBJ databases">
        <title>Genome sequencing of Clostridium botulinum clinical isolates.</title>
        <authorList>
            <person name="Brunt J."/>
            <person name="Van Vliet A.H.M."/>
            <person name="Stringer S.C."/>
            <person name="Grant K.A."/>
            <person name="Carter A.C."/>
            <person name="Peck M.W."/>
        </authorList>
    </citation>
    <scope>NUCLEOTIDE SEQUENCE [LARGE SCALE GENOMIC DNA]</scope>
    <source>
        <strain evidence="2 6">H113700579</strain>
    </source>
</reference>
<evidence type="ECO:0000313" key="3">
    <source>
        <dbReference type="EMBL" id="NFF88609.1"/>
    </source>
</evidence>
<evidence type="ECO:0000313" key="7">
    <source>
        <dbReference type="Proteomes" id="UP000473681"/>
    </source>
</evidence>
<dbReference type="Proteomes" id="UP000476820">
    <property type="component" value="Unassembled WGS sequence"/>
</dbReference>
<dbReference type="PROSITE" id="PS51482">
    <property type="entry name" value="DEGV"/>
    <property type="match status" value="1"/>
</dbReference>
<dbReference type="EMBL" id="SWOV01000034">
    <property type="protein sequence ID" value="NFF88609.1"/>
    <property type="molecule type" value="Genomic_DNA"/>
</dbReference>
<evidence type="ECO:0000313" key="2">
    <source>
        <dbReference type="EMBL" id="NFA43630.1"/>
    </source>
</evidence>
<dbReference type="Gene3D" id="3.30.1180.10">
    <property type="match status" value="1"/>
</dbReference>
<dbReference type="Proteomes" id="UP000472355">
    <property type="component" value="Unassembled WGS sequence"/>
</dbReference>
<dbReference type="GO" id="GO:0008289">
    <property type="term" value="F:lipid binding"/>
    <property type="evidence" value="ECO:0007669"/>
    <property type="project" value="UniProtKB-KW"/>
</dbReference>
<evidence type="ECO:0000256" key="1">
    <source>
        <dbReference type="ARBA" id="ARBA00023121"/>
    </source>
</evidence>
<protein>
    <submittedName>
        <fullName evidence="3">DegV family protein</fullName>
    </submittedName>
</protein>
<keyword evidence="1" id="KW-0446">Lipid-binding</keyword>
<dbReference type="OrthoDB" id="9780216at2"/>
<dbReference type="InterPro" id="IPR043168">
    <property type="entry name" value="DegV_C"/>
</dbReference>
<dbReference type="SUPFAM" id="SSF82549">
    <property type="entry name" value="DAK1/DegV-like"/>
    <property type="match status" value="1"/>
</dbReference>
<comment type="caution">
    <text evidence="3">The sequence shown here is derived from an EMBL/GenBank/DDBJ whole genome shotgun (WGS) entry which is preliminary data.</text>
</comment>
<proteinExistence type="predicted"/>
<dbReference type="EMBL" id="SGKU01000044">
    <property type="protein sequence ID" value="NFA43630.1"/>
    <property type="molecule type" value="Genomic_DNA"/>
</dbReference>
<dbReference type="EMBL" id="SXFB01000011">
    <property type="protein sequence ID" value="NFV27122.1"/>
    <property type="molecule type" value="Genomic_DNA"/>
</dbReference>
<dbReference type="InterPro" id="IPR003797">
    <property type="entry name" value="DegV"/>
</dbReference>
<dbReference type="Pfam" id="PF02645">
    <property type="entry name" value="DegV"/>
    <property type="match status" value="1"/>
</dbReference>
<dbReference type="Proteomes" id="UP000486903">
    <property type="component" value="Unassembled WGS sequence"/>
</dbReference>
<dbReference type="PANTHER" id="PTHR33434">
    <property type="entry name" value="DEGV DOMAIN-CONTAINING PROTEIN DR_1986-RELATED"/>
    <property type="match status" value="1"/>
</dbReference>
<accession>A0A0C2NSQ0</accession>
<dbReference type="PANTHER" id="PTHR33434:SF2">
    <property type="entry name" value="FATTY ACID-BINDING PROTEIN TM_1468"/>
    <property type="match status" value="1"/>
</dbReference>
<evidence type="ECO:0000313" key="8">
    <source>
        <dbReference type="Proteomes" id="UP000476820"/>
    </source>
</evidence>
<dbReference type="InterPro" id="IPR050270">
    <property type="entry name" value="DegV_domain_contain"/>
</dbReference>
<evidence type="ECO:0000313" key="9">
    <source>
        <dbReference type="Proteomes" id="UP000486903"/>
    </source>
</evidence>
<reference evidence="7 8" key="2">
    <citation type="submission" date="2019-04" db="EMBL/GenBank/DDBJ databases">
        <title>Genome sequencing of Clostridium botulinum Groups I-IV and Clostridium butyricum.</title>
        <authorList>
            <person name="Brunt J."/>
            <person name="Van Vliet A.H.M."/>
            <person name="Stringer S.C."/>
            <person name="Carter A.T."/>
            <person name="Peck M.W."/>
        </authorList>
    </citation>
    <scope>NUCLEOTIDE SEQUENCE [LARGE SCALE GENOMIC DNA]</scope>
    <source>
        <strain evidence="3 8">1605</strain>
        <strain evidence="5 9">BL81</strain>
        <strain evidence="4 7">CB-K-33E</strain>
    </source>
</reference>
<evidence type="ECO:0000313" key="6">
    <source>
        <dbReference type="Proteomes" id="UP000472355"/>
    </source>
</evidence>
<dbReference type="Gene3D" id="3.40.50.10170">
    <property type="match status" value="1"/>
</dbReference>
<evidence type="ECO:0000313" key="4">
    <source>
        <dbReference type="EMBL" id="NFN34583.1"/>
    </source>
</evidence>
<dbReference type="Proteomes" id="UP000473681">
    <property type="component" value="Unassembled WGS sequence"/>
</dbReference>
<gene>
    <name evidence="2" type="ORF">EXM65_13840</name>
    <name evidence="3" type="ORF">FC774_12100</name>
    <name evidence="4" type="ORF">FDB51_05425</name>
    <name evidence="5" type="ORF">FDG31_13260</name>
</gene>